<organism evidence="1 2">
    <name type="scientific">Gluconobacter kondonii</name>
    <dbReference type="NCBI Taxonomy" id="941463"/>
    <lineage>
        <taxon>Bacteria</taxon>
        <taxon>Pseudomonadati</taxon>
        <taxon>Pseudomonadota</taxon>
        <taxon>Alphaproteobacteria</taxon>
        <taxon>Acetobacterales</taxon>
        <taxon>Acetobacteraceae</taxon>
        <taxon>Gluconobacter</taxon>
    </lineage>
</organism>
<protein>
    <submittedName>
        <fullName evidence="1">Uncharacterized protein</fullName>
    </submittedName>
</protein>
<keyword evidence="2" id="KW-1185">Reference proteome</keyword>
<comment type="caution">
    <text evidence="1">The sequence shown here is derived from an EMBL/GenBank/DDBJ whole genome shotgun (WGS) entry which is preliminary data.</text>
</comment>
<sequence length="139" mass="16262">MTCDKQTTQDRNSTIKTFYHATNFENERSIRRQGLIPKARNYVPWAEEPRVWLSDDRDHIYGDIIYKIIMDVEREGGKLTPTGMVGNGRGGYPEWAYDGNIPFSSLTEIYRRSDTARAPQHGFIMRTLKRLFGERERDD</sequence>
<reference evidence="2" key="1">
    <citation type="journal article" date="2019" name="Int. J. Syst. Evol. Microbiol.">
        <title>The Global Catalogue of Microorganisms (GCM) 10K type strain sequencing project: providing services to taxonomists for standard genome sequencing and annotation.</title>
        <authorList>
            <consortium name="The Broad Institute Genomics Platform"/>
            <consortium name="The Broad Institute Genome Sequencing Center for Infectious Disease"/>
            <person name="Wu L."/>
            <person name="Ma J."/>
        </authorList>
    </citation>
    <scope>NUCLEOTIDE SEQUENCE [LARGE SCALE GENOMIC DNA]</scope>
    <source>
        <strain evidence="2">NBRC 3266</strain>
    </source>
</reference>
<evidence type="ECO:0000313" key="2">
    <source>
        <dbReference type="Proteomes" id="UP001156629"/>
    </source>
</evidence>
<evidence type="ECO:0000313" key="1">
    <source>
        <dbReference type="EMBL" id="GLQ67383.1"/>
    </source>
</evidence>
<name>A0ABQ5WVZ3_9PROT</name>
<dbReference type="EMBL" id="BSNV01000051">
    <property type="protein sequence ID" value="GLQ67383.1"/>
    <property type="molecule type" value="Genomic_DNA"/>
</dbReference>
<accession>A0ABQ5WVZ3</accession>
<proteinExistence type="predicted"/>
<gene>
    <name evidence="1" type="ORF">GCM10007870_29680</name>
</gene>
<dbReference type="Proteomes" id="UP001156629">
    <property type="component" value="Unassembled WGS sequence"/>
</dbReference>